<organism evidence="2 3">
    <name type="scientific">Phytohabitans aurantiacus</name>
    <dbReference type="NCBI Taxonomy" id="3016789"/>
    <lineage>
        <taxon>Bacteria</taxon>
        <taxon>Bacillati</taxon>
        <taxon>Actinomycetota</taxon>
        <taxon>Actinomycetes</taxon>
        <taxon>Micromonosporales</taxon>
        <taxon>Micromonosporaceae</taxon>
    </lineage>
</organism>
<evidence type="ECO:0000313" key="2">
    <source>
        <dbReference type="EMBL" id="GLH95590.1"/>
    </source>
</evidence>
<dbReference type="EMBL" id="BSDI01000003">
    <property type="protein sequence ID" value="GLH95590.1"/>
    <property type="molecule type" value="Genomic_DNA"/>
</dbReference>
<proteinExistence type="predicted"/>
<dbReference type="Proteomes" id="UP001144280">
    <property type="component" value="Unassembled WGS sequence"/>
</dbReference>
<protein>
    <submittedName>
        <fullName evidence="2">Uncharacterized protein</fullName>
    </submittedName>
</protein>
<feature type="region of interest" description="Disordered" evidence="1">
    <location>
        <begin position="272"/>
        <end position="292"/>
    </location>
</feature>
<accession>A0ABQ5QLL3</accession>
<name>A0ABQ5QLL3_9ACTN</name>
<evidence type="ECO:0000256" key="1">
    <source>
        <dbReference type="SAM" id="MobiDB-lite"/>
    </source>
</evidence>
<gene>
    <name evidence="2" type="ORF">Pa4123_08620</name>
</gene>
<sequence>MSEYQYYEFLAIDSALDSAQMQELRRLSSRAHITPTSFVNTYEWGDFRGNPRRLMEQYFDAFLYLANWGTRRLMLRLPERLLDLPTVQRYCPTDIAATAWAKNGHVIIELTDESDDDVWDDEDGHGILASIISARADLAAGDLRLLYLAWLHTVSTGELDDEVEPPVPAGLAALNAPLRSLVDFIHIDQDLLAVAAQASPRQRQVKPTRAQLASWIQNLPIKDKDTAILRVMRGEDAHLRAELLRRYDGEAAPNPQAGSGRTVAELLDAAQARREHREHHEAQERERVRVRAERDAAAERDRRLDALAAEGENAWVRVIQLIETKKTSEYDAAVSLLRELHELAWREGEPDTFDKRLHDLRQRYANRPALLHRISQAGLPAGK</sequence>
<dbReference type="Gene3D" id="1.25.40.240">
    <property type="entry name" value="Ku, C-terminal domain"/>
    <property type="match status" value="1"/>
</dbReference>
<keyword evidence="3" id="KW-1185">Reference proteome</keyword>
<dbReference type="InterPro" id="IPR036494">
    <property type="entry name" value="Ku_C_sf"/>
</dbReference>
<comment type="caution">
    <text evidence="2">The sequence shown here is derived from an EMBL/GenBank/DDBJ whole genome shotgun (WGS) entry which is preliminary data.</text>
</comment>
<reference evidence="2" key="1">
    <citation type="submission" date="2022-12" db="EMBL/GenBank/DDBJ databases">
        <title>New Phytohabitans aurantiacus sp. RD004123 nov., an actinomycete isolated from soil.</title>
        <authorList>
            <person name="Triningsih D.W."/>
            <person name="Harunari E."/>
            <person name="Igarashi Y."/>
        </authorList>
    </citation>
    <scope>NUCLEOTIDE SEQUENCE</scope>
    <source>
        <strain evidence="2">RD004123</strain>
    </source>
</reference>
<evidence type="ECO:0000313" key="3">
    <source>
        <dbReference type="Proteomes" id="UP001144280"/>
    </source>
</evidence>